<organism evidence="1 2">
    <name type="scientific">Nocardia implantans</name>
    <dbReference type="NCBI Taxonomy" id="3108168"/>
    <lineage>
        <taxon>Bacteria</taxon>
        <taxon>Bacillati</taxon>
        <taxon>Actinomycetota</taxon>
        <taxon>Actinomycetes</taxon>
        <taxon>Mycobacteriales</taxon>
        <taxon>Nocardiaceae</taxon>
        <taxon>Nocardia</taxon>
    </lineage>
</organism>
<protein>
    <submittedName>
        <fullName evidence="1">Uncharacterized protein</fullName>
    </submittedName>
</protein>
<name>A0ABU6ATM5_9NOCA</name>
<evidence type="ECO:0000313" key="2">
    <source>
        <dbReference type="Proteomes" id="UP001348098"/>
    </source>
</evidence>
<gene>
    <name evidence="1" type="ORF">U3653_12495</name>
</gene>
<reference evidence="1 2" key="1">
    <citation type="submission" date="2023-12" db="EMBL/GenBank/DDBJ databases">
        <title>novel species in genus Nocarida.</title>
        <authorList>
            <person name="Li Z."/>
        </authorList>
    </citation>
    <scope>NUCLEOTIDE SEQUENCE [LARGE SCALE GENOMIC DNA]</scope>
    <source>
        <strain evidence="1 2">CDC186</strain>
    </source>
</reference>
<dbReference type="RefSeq" id="WP_323124219.1">
    <property type="nucleotide sequence ID" value="NZ_JAYESH010000005.1"/>
</dbReference>
<accession>A0ABU6ATM5</accession>
<evidence type="ECO:0000313" key="1">
    <source>
        <dbReference type="EMBL" id="MEB3510840.1"/>
    </source>
</evidence>
<proteinExistence type="predicted"/>
<dbReference type="EMBL" id="JAYKYQ010000004">
    <property type="protein sequence ID" value="MEB3510840.1"/>
    <property type="molecule type" value="Genomic_DNA"/>
</dbReference>
<dbReference type="Proteomes" id="UP001348098">
    <property type="component" value="Unassembled WGS sequence"/>
</dbReference>
<comment type="caution">
    <text evidence="1">The sequence shown here is derived from an EMBL/GenBank/DDBJ whole genome shotgun (WGS) entry which is preliminary data.</text>
</comment>
<keyword evidence="2" id="KW-1185">Reference proteome</keyword>
<sequence length="61" mass="6650">MGRQLSIFAGVVDDATVLVFIELPPVSGVDPQPTEVQAMAIAAMVEVRRMNRRAVQRGEII</sequence>